<dbReference type="Pfam" id="PF02771">
    <property type="entry name" value="Acyl-CoA_dh_N"/>
    <property type="match status" value="1"/>
</dbReference>
<dbReference type="Proteomes" id="UP000216063">
    <property type="component" value="Unassembled WGS sequence"/>
</dbReference>
<gene>
    <name evidence="11" type="ORF">CG716_06085</name>
</gene>
<dbReference type="InterPro" id="IPR009100">
    <property type="entry name" value="AcylCoA_DH/oxidase_NM_dom_sf"/>
</dbReference>
<keyword evidence="3 7" id="KW-0285">Flavoprotein</keyword>
<dbReference type="InterPro" id="IPR013786">
    <property type="entry name" value="AcylCoA_DH/ox_N"/>
</dbReference>
<evidence type="ECO:0000313" key="11">
    <source>
        <dbReference type="EMBL" id="OYN81113.1"/>
    </source>
</evidence>
<dbReference type="Gene3D" id="2.40.110.10">
    <property type="entry name" value="Butyryl-CoA Dehydrogenase, subunit A, domain 2"/>
    <property type="match status" value="1"/>
</dbReference>
<dbReference type="InterPro" id="IPR036250">
    <property type="entry name" value="AcylCo_DH-like_C"/>
</dbReference>
<dbReference type="Pfam" id="PF00441">
    <property type="entry name" value="Acyl-CoA_dh_1"/>
    <property type="match status" value="1"/>
</dbReference>
<comment type="catalytic activity">
    <reaction evidence="6">
        <text>a 2,3-saturated acyl-CoA + A = a 2,3-dehydroacyl-CoA + AH2</text>
        <dbReference type="Rhea" id="RHEA:48608"/>
        <dbReference type="ChEBI" id="CHEBI:13193"/>
        <dbReference type="ChEBI" id="CHEBI:17499"/>
        <dbReference type="ChEBI" id="CHEBI:60015"/>
        <dbReference type="ChEBI" id="CHEBI:65111"/>
    </reaction>
</comment>
<accession>A0A255DZB5</accession>
<sequence length="385" mass="41884">MSIALNDEETLLVETVRAFVDRDVKPTIREVEHANTYPEAWIEQMKRIGIYGLAISEQYGGSPVSMPCYVEVTQELARGWMSLAGAMGGHTVVAKLLEIFGTEEQKRRYLPAMATGELRATMALTEPGGGSDLQNMFTVARRDGDDLVITGSKTWISNARKSGLIALLCKTDPQATPRHKGISVVLVESPTAGLTISRDLPKLGYKGVESCELAFDDCRLPATAILGGEPGRGFSQMMKGLETGRIQVASRALGVATAALEDALAYAQDRESFGQPIWKHQSIGNYLADMATKLTAARQLTRYAAERYDSGDRCDMEAGMAKLFASEVAMEIALNAVRIHGGYGYSTEYDVERYFRDAPLMIVGEGTNEIQRNVIAAQLVARGGI</sequence>
<comment type="cofactor">
    <cofactor evidence="1 7">
        <name>FAD</name>
        <dbReference type="ChEBI" id="CHEBI:57692"/>
    </cofactor>
</comment>
<feature type="domain" description="Acyl-CoA oxidase/dehydrogenase middle" evidence="9">
    <location>
        <begin position="122"/>
        <end position="218"/>
    </location>
</feature>
<keyword evidence="4 7" id="KW-0274">FAD</keyword>
<dbReference type="FunFam" id="1.20.140.10:FF:000001">
    <property type="entry name" value="Acyl-CoA dehydrogenase"/>
    <property type="match status" value="1"/>
</dbReference>
<evidence type="ECO:0000256" key="7">
    <source>
        <dbReference type="RuleBase" id="RU362125"/>
    </source>
</evidence>
<dbReference type="PANTHER" id="PTHR43884">
    <property type="entry name" value="ACYL-COA DEHYDROGENASE"/>
    <property type="match status" value="1"/>
</dbReference>
<evidence type="ECO:0000259" key="8">
    <source>
        <dbReference type="Pfam" id="PF00441"/>
    </source>
</evidence>
<keyword evidence="5 7" id="KW-0560">Oxidoreductase</keyword>
<dbReference type="Gene3D" id="1.20.140.10">
    <property type="entry name" value="Butyryl-CoA Dehydrogenase, subunit A, domain 3"/>
    <property type="match status" value="1"/>
</dbReference>
<dbReference type="InterPro" id="IPR037069">
    <property type="entry name" value="AcylCoA_DH/ox_N_sf"/>
</dbReference>
<dbReference type="Gene3D" id="1.10.540.10">
    <property type="entry name" value="Acyl-CoA dehydrogenase/oxidase, N-terminal domain"/>
    <property type="match status" value="1"/>
</dbReference>
<evidence type="ECO:0000256" key="6">
    <source>
        <dbReference type="ARBA" id="ARBA00052546"/>
    </source>
</evidence>
<proteinExistence type="inferred from homology"/>
<evidence type="ECO:0000256" key="4">
    <source>
        <dbReference type="ARBA" id="ARBA00022827"/>
    </source>
</evidence>
<dbReference type="SUPFAM" id="SSF47203">
    <property type="entry name" value="Acyl-CoA dehydrogenase C-terminal domain-like"/>
    <property type="match status" value="1"/>
</dbReference>
<evidence type="ECO:0000259" key="9">
    <source>
        <dbReference type="Pfam" id="PF02770"/>
    </source>
</evidence>
<comment type="similarity">
    <text evidence="2 7">Belongs to the acyl-CoA dehydrogenase family.</text>
</comment>
<name>A0A255DZB5_9MYCO</name>
<evidence type="ECO:0000259" key="10">
    <source>
        <dbReference type="Pfam" id="PF02771"/>
    </source>
</evidence>
<dbReference type="SUPFAM" id="SSF56645">
    <property type="entry name" value="Acyl-CoA dehydrogenase NM domain-like"/>
    <property type="match status" value="1"/>
</dbReference>
<feature type="domain" description="Acyl-CoA dehydrogenase/oxidase C-terminal" evidence="8">
    <location>
        <begin position="231"/>
        <end position="379"/>
    </location>
</feature>
<evidence type="ECO:0000256" key="1">
    <source>
        <dbReference type="ARBA" id="ARBA00001974"/>
    </source>
</evidence>
<comment type="caution">
    <text evidence="11">The sequence shown here is derived from an EMBL/GenBank/DDBJ whole genome shotgun (WGS) entry which is preliminary data.</text>
</comment>
<evidence type="ECO:0000313" key="12">
    <source>
        <dbReference type="Proteomes" id="UP000216063"/>
    </source>
</evidence>
<dbReference type="EMBL" id="NOZR01000004">
    <property type="protein sequence ID" value="OYN81113.1"/>
    <property type="molecule type" value="Genomic_DNA"/>
</dbReference>
<feature type="domain" description="Acyl-CoA dehydrogenase/oxidase N-terminal" evidence="10">
    <location>
        <begin position="7"/>
        <end position="117"/>
    </location>
</feature>
<dbReference type="OrthoDB" id="8876745at2"/>
<dbReference type="RefSeq" id="WP_094477488.1">
    <property type="nucleotide sequence ID" value="NZ_NOZR01000004.1"/>
</dbReference>
<dbReference type="FunFam" id="2.40.110.10:FF:000002">
    <property type="entry name" value="Acyl-CoA dehydrogenase fadE12"/>
    <property type="match status" value="1"/>
</dbReference>
<dbReference type="InterPro" id="IPR009075">
    <property type="entry name" value="AcylCo_DH/oxidase_C"/>
</dbReference>
<dbReference type="Pfam" id="PF02770">
    <property type="entry name" value="Acyl-CoA_dh_M"/>
    <property type="match status" value="1"/>
</dbReference>
<dbReference type="PANTHER" id="PTHR43884:SF12">
    <property type="entry name" value="ISOVALERYL-COA DEHYDROGENASE, MITOCHONDRIAL-RELATED"/>
    <property type="match status" value="1"/>
</dbReference>
<evidence type="ECO:0000256" key="5">
    <source>
        <dbReference type="ARBA" id="ARBA00023002"/>
    </source>
</evidence>
<protein>
    <submittedName>
        <fullName evidence="11">Acyl-CoA dehydrogenase</fullName>
    </submittedName>
</protein>
<organism evidence="11 12">
    <name type="scientific">Mycolicibacterium sphagni</name>
    <dbReference type="NCBI Taxonomy" id="1786"/>
    <lineage>
        <taxon>Bacteria</taxon>
        <taxon>Bacillati</taxon>
        <taxon>Actinomycetota</taxon>
        <taxon>Actinomycetes</taxon>
        <taxon>Mycobacteriales</taxon>
        <taxon>Mycobacteriaceae</taxon>
        <taxon>Mycolicibacterium</taxon>
    </lineage>
</organism>
<dbReference type="GO" id="GO:0050660">
    <property type="term" value="F:flavin adenine dinucleotide binding"/>
    <property type="evidence" value="ECO:0007669"/>
    <property type="project" value="InterPro"/>
</dbReference>
<evidence type="ECO:0000256" key="2">
    <source>
        <dbReference type="ARBA" id="ARBA00009347"/>
    </source>
</evidence>
<dbReference type="InterPro" id="IPR046373">
    <property type="entry name" value="Acyl-CoA_Oxase/DH_mid-dom_sf"/>
</dbReference>
<dbReference type="AlphaFoldDB" id="A0A255DZB5"/>
<dbReference type="InterPro" id="IPR006091">
    <property type="entry name" value="Acyl-CoA_Oxase/DH_mid-dom"/>
</dbReference>
<evidence type="ECO:0000256" key="3">
    <source>
        <dbReference type="ARBA" id="ARBA00022630"/>
    </source>
</evidence>
<dbReference type="GO" id="GO:0003995">
    <property type="term" value="F:acyl-CoA dehydrogenase activity"/>
    <property type="evidence" value="ECO:0007669"/>
    <property type="project" value="TreeGrafter"/>
</dbReference>
<keyword evidence="12" id="KW-1185">Reference proteome</keyword>
<reference evidence="11 12" key="1">
    <citation type="submission" date="2017-07" db="EMBL/GenBank/DDBJ databases">
        <title>The new phylogeny of genus Mycobacterium.</title>
        <authorList>
            <person name="Tortoli E."/>
            <person name="Trovato A."/>
            <person name="Cirillo D.M."/>
        </authorList>
    </citation>
    <scope>NUCLEOTIDE SEQUENCE [LARGE SCALE GENOMIC DNA]</scope>
    <source>
        <strain evidence="11 12">ATCC 33027</strain>
    </source>
</reference>